<dbReference type="GO" id="GO:0015074">
    <property type="term" value="P:DNA integration"/>
    <property type="evidence" value="ECO:0007669"/>
    <property type="project" value="UniProtKB-KW"/>
</dbReference>
<keyword evidence="2" id="KW-0229">DNA integration</keyword>
<dbReference type="InterPro" id="IPR004107">
    <property type="entry name" value="Integrase_SAM-like_N"/>
</dbReference>
<evidence type="ECO:0000259" key="7">
    <source>
        <dbReference type="PROSITE" id="PS51900"/>
    </source>
</evidence>
<proteinExistence type="inferred from homology"/>
<dbReference type="InterPro" id="IPR044068">
    <property type="entry name" value="CB"/>
</dbReference>
<dbReference type="CDD" id="cd00397">
    <property type="entry name" value="DNA_BRE_C"/>
    <property type="match status" value="1"/>
</dbReference>
<evidence type="ECO:0000256" key="4">
    <source>
        <dbReference type="ARBA" id="ARBA00023172"/>
    </source>
</evidence>
<dbReference type="PANTHER" id="PTHR30349">
    <property type="entry name" value="PHAGE INTEGRASE-RELATED"/>
    <property type="match status" value="1"/>
</dbReference>
<evidence type="ECO:0000256" key="5">
    <source>
        <dbReference type="PROSITE-ProRule" id="PRU01248"/>
    </source>
</evidence>
<dbReference type="PROSITE" id="PS51898">
    <property type="entry name" value="TYR_RECOMBINASE"/>
    <property type="match status" value="1"/>
</dbReference>
<dbReference type="PROSITE" id="PS51900">
    <property type="entry name" value="CB"/>
    <property type="match status" value="1"/>
</dbReference>
<dbReference type="GO" id="GO:0003677">
    <property type="term" value="F:DNA binding"/>
    <property type="evidence" value="ECO:0007669"/>
    <property type="project" value="UniProtKB-UniRule"/>
</dbReference>
<dbReference type="PANTHER" id="PTHR30349:SF41">
    <property type="entry name" value="INTEGRASE_RECOMBINASE PROTEIN MJ0367-RELATED"/>
    <property type="match status" value="1"/>
</dbReference>
<feature type="domain" description="Tyr recombinase" evidence="6">
    <location>
        <begin position="108"/>
        <end position="294"/>
    </location>
</feature>
<evidence type="ECO:0000313" key="8">
    <source>
        <dbReference type="EMBL" id="PCS08649.1"/>
    </source>
</evidence>
<dbReference type="EMBL" id="JXJW01000002">
    <property type="protein sequence ID" value="PCS08649.1"/>
    <property type="molecule type" value="Genomic_DNA"/>
</dbReference>
<keyword evidence="9" id="KW-1185">Reference proteome</keyword>
<dbReference type="Gene3D" id="1.10.443.10">
    <property type="entry name" value="Intergrase catalytic core"/>
    <property type="match status" value="1"/>
</dbReference>
<dbReference type="InterPro" id="IPR011010">
    <property type="entry name" value="DNA_brk_join_enz"/>
</dbReference>
<comment type="similarity">
    <text evidence="1">Belongs to the 'phage' integrase family.</text>
</comment>
<feature type="domain" description="Core-binding (CB)" evidence="7">
    <location>
        <begin position="1"/>
        <end position="87"/>
    </location>
</feature>
<dbReference type="RefSeq" id="WP_096813668.1">
    <property type="nucleotide sequence ID" value="NZ_JXJW01000002.1"/>
</dbReference>
<dbReference type="Proteomes" id="UP000218282">
    <property type="component" value="Unassembled WGS sequence"/>
</dbReference>
<reference evidence="8 9" key="1">
    <citation type="submission" date="2014-12" db="EMBL/GenBank/DDBJ databases">
        <title>Draft genome sequences of 10 type strains of Lactococcus.</title>
        <authorList>
            <person name="Sun Z."/>
            <person name="Zhong Z."/>
            <person name="Liu W."/>
            <person name="Zhang W."/>
            <person name="Zhang H."/>
        </authorList>
    </citation>
    <scope>NUCLEOTIDE SEQUENCE [LARGE SCALE GENOMIC DNA]</scope>
    <source>
        <strain evidence="8 9">DSM 6634</strain>
    </source>
</reference>
<dbReference type="InterPro" id="IPR010998">
    <property type="entry name" value="Integrase_recombinase_N"/>
</dbReference>
<accession>A0A2A5S572</accession>
<evidence type="ECO:0008006" key="10">
    <source>
        <dbReference type="Google" id="ProtNLM"/>
    </source>
</evidence>
<dbReference type="InterPro" id="IPR002104">
    <property type="entry name" value="Integrase_catalytic"/>
</dbReference>
<evidence type="ECO:0000259" key="6">
    <source>
        <dbReference type="PROSITE" id="PS51898"/>
    </source>
</evidence>
<dbReference type="SUPFAM" id="SSF56349">
    <property type="entry name" value="DNA breaking-rejoining enzymes"/>
    <property type="match status" value="1"/>
</dbReference>
<organism evidence="8 9">
    <name type="scientific">Pseudolactococcus piscium</name>
    <dbReference type="NCBI Taxonomy" id="1364"/>
    <lineage>
        <taxon>Bacteria</taxon>
        <taxon>Bacillati</taxon>
        <taxon>Bacillota</taxon>
        <taxon>Bacilli</taxon>
        <taxon>Lactobacillales</taxon>
        <taxon>Streptococcaceae</taxon>
        <taxon>Pseudolactococcus</taxon>
    </lineage>
</organism>
<keyword evidence="4" id="KW-0233">DNA recombination</keyword>
<gene>
    <name evidence="8" type="ORF">RU86_GL001033</name>
</gene>
<name>A0A2A5S572_9LACT</name>
<evidence type="ECO:0000313" key="9">
    <source>
        <dbReference type="Proteomes" id="UP000218282"/>
    </source>
</evidence>
<sequence length="304" mass="35327">MEINEYLKEYLLECKIRNYSAQTIKAKSIILNVLINYLYSEFGINDLEKIKKVHIQSYIIFEIDRGRKSSTVNTKLKTLKPFFDYALDEGYIKVNPSRSIKLLKNEKAVFTVFNDNEVLKMIGYWKGASYTAIKNKLVISMLVDTGIRIGELTSLLFDDVQDNCIKVHGKGNKWRIVPISPQLRKLMLKYERKRKEILAKNSKESDYYFINQYKNKIDAVSSFQKMIKYTAIKAGVRDSVRASPHTFRHYYVIKSLSLGTPIYQVSKNIGHESIKTTEIYLKQITNEQVVNEQIQKTISPLSHL</sequence>
<dbReference type="InterPro" id="IPR013762">
    <property type="entry name" value="Integrase-like_cat_sf"/>
</dbReference>
<comment type="caution">
    <text evidence="8">The sequence shown here is derived from an EMBL/GenBank/DDBJ whole genome shotgun (WGS) entry which is preliminary data.</text>
</comment>
<dbReference type="Gene3D" id="1.10.150.130">
    <property type="match status" value="1"/>
</dbReference>
<keyword evidence="3 5" id="KW-0238">DNA-binding</keyword>
<dbReference type="GO" id="GO:0006310">
    <property type="term" value="P:DNA recombination"/>
    <property type="evidence" value="ECO:0007669"/>
    <property type="project" value="UniProtKB-KW"/>
</dbReference>
<dbReference type="Pfam" id="PF00589">
    <property type="entry name" value="Phage_integrase"/>
    <property type="match status" value="1"/>
</dbReference>
<dbReference type="AlphaFoldDB" id="A0A2A5S572"/>
<dbReference type="InterPro" id="IPR050090">
    <property type="entry name" value="Tyrosine_recombinase_XerCD"/>
</dbReference>
<evidence type="ECO:0000256" key="2">
    <source>
        <dbReference type="ARBA" id="ARBA00022908"/>
    </source>
</evidence>
<evidence type="ECO:0000256" key="1">
    <source>
        <dbReference type="ARBA" id="ARBA00008857"/>
    </source>
</evidence>
<evidence type="ECO:0000256" key="3">
    <source>
        <dbReference type="ARBA" id="ARBA00023125"/>
    </source>
</evidence>
<dbReference type="Pfam" id="PF02899">
    <property type="entry name" value="Phage_int_SAM_1"/>
    <property type="match status" value="1"/>
</dbReference>
<protein>
    <recommendedName>
        <fullName evidence="10">Integrase</fullName>
    </recommendedName>
</protein>